<accession>A0ABV4YGD7</accession>
<gene>
    <name evidence="3" type="ORF">ACE1B6_20305</name>
</gene>
<feature type="domain" description="Filamentous haemagglutinin FhaB/tRNA nuclease CdiA-like TPS" evidence="2">
    <location>
        <begin position="31"/>
        <end position="144"/>
    </location>
</feature>
<dbReference type="InterPro" id="IPR011050">
    <property type="entry name" value="Pectin_lyase_fold/virulence"/>
</dbReference>
<feature type="region of interest" description="Disordered" evidence="1">
    <location>
        <begin position="764"/>
        <end position="785"/>
    </location>
</feature>
<protein>
    <submittedName>
        <fullName evidence="3">Filamentous hemagglutinin N-terminal domain-containing protein</fullName>
    </submittedName>
</protein>
<keyword evidence="4" id="KW-1185">Reference proteome</keyword>
<reference evidence="3 4" key="1">
    <citation type="submission" date="2024-09" db="EMBL/GenBank/DDBJ databases">
        <title>Floridaenema gen nov. (Aerosakkonemataceae, Aerosakkonematales ord. nov., Cyanobacteria) from benthic tropical and subtropical fresh waters, with the description of four new species.</title>
        <authorList>
            <person name="Moretto J.A."/>
            <person name="Berthold D.E."/>
            <person name="Lefler F.W."/>
            <person name="Huang I.-S."/>
            <person name="Laughinghouse H. IV."/>
        </authorList>
    </citation>
    <scope>NUCLEOTIDE SEQUENCE [LARGE SCALE GENOMIC DNA]</scope>
    <source>
        <strain evidence="3 4">BLCC-F154</strain>
    </source>
</reference>
<feature type="compositionally biased region" description="Polar residues" evidence="1">
    <location>
        <begin position="766"/>
        <end position="785"/>
    </location>
</feature>
<dbReference type="Pfam" id="PF05860">
    <property type="entry name" value="TPS"/>
    <property type="match status" value="1"/>
</dbReference>
<dbReference type="NCBIfam" id="TIGR01901">
    <property type="entry name" value="adhes_NPXG"/>
    <property type="match status" value="1"/>
</dbReference>
<dbReference type="Gene3D" id="2.160.20.10">
    <property type="entry name" value="Single-stranded right-handed beta-helix, Pectin lyase-like"/>
    <property type="match status" value="2"/>
</dbReference>
<dbReference type="SUPFAM" id="SSF51126">
    <property type="entry name" value="Pectin lyase-like"/>
    <property type="match status" value="2"/>
</dbReference>
<dbReference type="Proteomes" id="UP001576776">
    <property type="component" value="Unassembled WGS sequence"/>
</dbReference>
<evidence type="ECO:0000313" key="4">
    <source>
        <dbReference type="Proteomes" id="UP001576776"/>
    </source>
</evidence>
<feature type="compositionally biased region" description="Low complexity" evidence="1">
    <location>
        <begin position="350"/>
        <end position="377"/>
    </location>
</feature>
<proteinExistence type="predicted"/>
<dbReference type="RefSeq" id="WP_413259086.1">
    <property type="nucleotide sequence ID" value="NZ_JBHFNS010000076.1"/>
</dbReference>
<evidence type="ECO:0000313" key="3">
    <source>
        <dbReference type="EMBL" id="MFB2937598.1"/>
    </source>
</evidence>
<dbReference type="EMBL" id="JBHFNS010000076">
    <property type="protein sequence ID" value="MFB2937598.1"/>
    <property type="molecule type" value="Genomic_DNA"/>
</dbReference>
<dbReference type="SMART" id="SM00912">
    <property type="entry name" value="Haemagg_act"/>
    <property type="match status" value="1"/>
</dbReference>
<feature type="region of interest" description="Disordered" evidence="1">
    <location>
        <begin position="344"/>
        <end position="377"/>
    </location>
</feature>
<comment type="caution">
    <text evidence="3">The sequence shown here is derived from an EMBL/GenBank/DDBJ whole genome shotgun (WGS) entry which is preliminary data.</text>
</comment>
<sequence length="836" mass="87863">MKFFPLSCCIFSVFCFSDSTLAQIMPDRTLGTESSIVTPNVTIKDNLADRIDGGAIRGSNLFHSFEQFNIGENQRVYFANPNGIKNIFSRITSNNPSNILGTLGVDGAANLFLLNPNGIIFGKNATLDLRSSFVASTANSIQFGNQGFFSATNPTNPPLLTVNPSAFLFNQQTSGRIENRSTVELSRRPERTFGLQVPESQSLLLIGGEILIDKGGLNARDGRIELAAVTGEATVGLNIDGNNLSLTLPDYITKNNIFLDNNARINVNGEGGGLIQIQAANLSLTNLSEISADTLGEGNGQGISIQTSQLNIRDGSQISATARENSQGNSGGITINAERIELLGTGNNQGGNSNNSRGGSSRNNNRPSKIASDAQGAGQAGDLIINTRQLILQDGAKISASTIDRPGGGSITVNASEFIELIGTSPTEERSSGISVQTRGIGKAGDLTINTRRLIVRDGAELSASTYGDGAGGNININALEEVIAIGISENGQQFSRIIADTGNSLDTNDAGIRIGTGDGGNLTITTRRLIVQDGAKVSVSSLSNEANPGDAGNLLIKAANIDLESGAITANTTSGNGGNIRLEVANLLLLRRNGQISTSAGTNRQGGDGGNVNINADLIVAMPGENSDITANAFSGRGGQVSIITQGLFGLQLRSLEDLQATLGTTDLSQFDSSELASNDISAISQTSPQLSGEILVVLQGIDPAQGLVELPTEVVDVTGLIDQNFCIASEGSEFTITGRGGLPTPPSEALNARATWEDWRIGEENNSGNSRVETSSNPRETRSNLPEINEAQGWYKNANGHIVLVAEVREVTPNGNWLTNPNCRQFTRNSSFNL</sequence>
<dbReference type="InterPro" id="IPR008638">
    <property type="entry name" value="FhaB/CdiA-like_TPS"/>
</dbReference>
<organism evidence="3 4">
    <name type="scientific">Floridaenema fluviatile BLCC-F154</name>
    <dbReference type="NCBI Taxonomy" id="3153640"/>
    <lineage>
        <taxon>Bacteria</taxon>
        <taxon>Bacillati</taxon>
        <taxon>Cyanobacteriota</taxon>
        <taxon>Cyanophyceae</taxon>
        <taxon>Oscillatoriophycideae</taxon>
        <taxon>Aerosakkonematales</taxon>
        <taxon>Aerosakkonemataceae</taxon>
        <taxon>Floridanema</taxon>
        <taxon>Floridanema fluviatile</taxon>
    </lineage>
</organism>
<name>A0ABV4YGD7_9CYAN</name>
<evidence type="ECO:0000259" key="2">
    <source>
        <dbReference type="SMART" id="SM00912"/>
    </source>
</evidence>
<evidence type="ECO:0000256" key="1">
    <source>
        <dbReference type="SAM" id="MobiDB-lite"/>
    </source>
</evidence>
<dbReference type="InterPro" id="IPR012334">
    <property type="entry name" value="Pectin_lyas_fold"/>
</dbReference>